<evidence type="ECO:0000313" key="2">
    <source>
        <dbReference type="EMBL" id="GFN47093.1"/>
    </source>
</evidence>
<organism evidence="2 3">
    <name type="scientific">Candidatus Regiella insecticola</name>
    <dbReference type="NCBI Taxonomy" id="138073"/>
    <lineage>
        <taxon>Bacteria</taxon>
        <taxon>Pseudomonadati</taxon>
        <taxon>Pseudomonadota</taxon>
        <taxon>Gammaproteobacteria</taxon>
        <taxon>Enterobacterales</taxon>
        <taxon>Enterobacteriaceae</taxon>
        <taxon>aphid secondary symbionts</taxon>
        <taxon>Candidatus Regiella</taxon>
    </lineage>
</organism>
<feature type="chain" id="PRO_5026810532" description="Pilus assembly protein" evidence="1">
    <location>
        <begin position="23"/>
        <end position="248"/>
    </location>
</feature>
<dbReference type="Gene3D" id="2.60.40.10">
    <property type="entry name" value="Immunoglobulins"/>
    <property type="match status" value="1"/>
</dbReference>
<protein>
    <recommendedName>
        <fullName evidence="4">Pilus assembly protein</fullName>
    </recommendedName>
</protein>
<evidence type="ECO:0000256" key="1">
    <source>
        <dbReference type="SAM" id="SignalP"/>
    </source>
</evidence>
<comment type="caution">
    <text evidence="2">The sequence shown here is derived from an EMBL/GenBank/DDBJ whole genome shotgun (WGS) entry which is preliminary data.</text>
</comment>
<dbReference type="InterPro" id="IPR013783">
    <property type="entry name" value="Ig-like_fold"/>
</dbReference>
<evidence type="ECO:0008006" key="4">
    <source>
        <dbReference type="Google" id="ProtNLM"/>
    </source>
</evidence>
<keyword evidence="1" id="KW-0732">Signal</keyword>
<dbReference type="EMBL" id="BLXO01000007">
    <property type="protein sequence ID" value="GFN47093.1"/>
    <property type="molecule type" value="Genomic_DNA"/>
</dbReference>
<accession>A0A6L2ZQM5</accession>
<name>A0A6L2ZQM5_9ENTR</name>
<dbReference type="SUPFAM" id="SSF49354">
    <property type="entry name" value="PapD-like"/>
    <property type="match status" value="1"/>
</dbReference>
<evidence type="ECO:0000313" key="3">
    <source>
        <dbReference type="Proteomes" id="UP000504714"/>
    </source>
</evidence>
<gene>
    <name evidence="2" type="ORF">RINTU1_29700</name>
</gene>
<dbReference type="Proteomes" id="UP000504714">
    <property type="component" value="Unassembled WGS sequence"/>
</dbReference>
<proteinExistence type="predicted"/>
<dbReference type="InterPro" id="IPR008962">
    <property type="entry name" value="PapD-like_sf"/>
</dbReference>
<feature type="signal peptide" evidence="1">
    <location>
        <begin position="1"/>
        <end position="22"/>
    </location>
</feature>
<dbReference type="RefSeq" id="WP_176488626.1">
    <property type="nucleotide sequence ID" value="NZ_BLXO01000007.1"/>
</dbReference>
<sequence>MNKYLMLFVLLTAFLFTGAAYAGPMINIGSMYDMMMSGEKTFSKRVYNGGDTTAFVRIDILQMVVDAKGSLDTPIKQVNDGQLNKEMLVATPQRLIIPPGGFQNVRLIWPSKRDKEYYYRVRFTPVLPKSNEGFNATAEQLKEYEADQVKAGVNVLTGYGSILFVAPDTPHFDSHITQDKQTMTIKNNGNATIVLEKIQTCQQPGNKCDEEGRSFVLPGGSHQLKKNSEQETIKYMLVEGKKEQAKSF</sequence>
<dbReference type="AlphaFoldDB" id="A0A6L2ZQM5"/>
<reference evidence="2 3" key="1">
    <citation type="submission" date="2020-06" db="EMBL/GenBank/DDBJ databases">
        <title>The genome sequence of Candidatus Regiella insecticola strain Tut.</title>
        <authorList>
            <person name="Nikoh N."/>
            <person name="Tsuchida T."/>
            <person name="Koga R."/>
            <person name="Oshima K."/>
            <person name="Hattori M."/>
            <person name="Fukatsu T."/>
        </authorList>
    </citation>
    <scope>NUCLEOTIDE SEQUENCE [LARGE SCALE GENOMIC DNA]</scope>
    <source>
        <strain evidence="2 3">Tut</strain>
    </source>
</reference>